<keyword evidence="9" id="KW-1185">Reference proteome</keyword>
<name>A0A5M6DGH8_9BACT</name>
<dbReference type="GO" id="GO:0016020">
    <property type="term" value="C:membrane"/>
    <property type="evidence" value="ECO:0007669"/>
    <property type="project" value="UniProtKB-SubCell"/>
</dbReference>
<dbReference type="Proteomes" id="UP000324479">
    <property type="component" value="Unassembled WGS sequence"/>
</dbReference>
<sequence>MSNTTHHQTPVTVSVRTNMRCQSCLSKVATVLDGSPEVLDWSADLADPKKTLTAQILSEQPDDTLQRLVEEAGFVAEPLDKNSPAAASPPLTQLEAPSKEEPKPRFSLATYKPLLIVIGYVVGFSLLMCWASGTWTVGALMRYFMGGFFLGFAFFKLLDIRAFADAFSTYDVVAKRFRIYALGYPFIEFALGTAFVLGIQPVLVNCVTAVVMAVGLVGVIAAVRKKQAIQCACLGTVFNLPMSSVTIVENGTMIAMAITALAMGG</sequence>
<feature type="transmembrane region" description="Helical" evidence="6">
    <location>
        <begin position="179"/>
        <end position="196"/>
    </location>
</feature>
<dbReference type="AlphaFoldDB" id="A0A5M6DGH8"/>
<dbReference type="InterPro" id="IPR009908">
    <property type="entry name" value="Methylamine_util_MauE"/>
</dbReference>
<dbReference type="InterPro" id="IPR036163">
    <property type="entry name" value="HMA_dom_sf"/>
</dbReference>
<dbReference type="GO" id="GO:0046872">
    <property type="term" value="F:metal ion binding"/>
    <property type="evidence" value="ECO:0007669"/>
    <property type="project" value="InterPro"/>
</dbReference>
<keyword evidence="2 6" id="KW-0812">Transmembrane</keyword>
<comment type="caution">
    <text evidence="8">The sequence shown here is derived from an EMBL/GenBank/DDBJ whole genome shotgun (WGS) entry which is preliminary data.</text>
</comment>
<dbReference type="GO" id="GO:0030416">
    <property type="term" value="P:methylamine metabolic process"/>
    <property type="evidence" value="ECO:0007669"/>
    <property type="project" value="InterPro"/>
</dbReference>
<keyword evidence="4 6" id="KW-0472">Membrane</keyword>
<dbReference type="Gene3D" id="3.30.70.100">
    <property type="match status" value="1"/>
</dbReference>
<feature type="region of interest" description="Disordered" evidence="5">
    <location>
        <begin position="80"/>
        <end position="99"/>
    </location>
</feature>
<organism evidence="8 9">
    <name type="scientific">Roseiconus nitratireducens</name>
    <dbReference type="NCBI Taxonomy" id="2605748"/>
    <lineage>
        <taxon>Bacteria</taxon>
        <taxon>Pseudomonadati</taxon>
        <taxon>Planctomycetota</taxon>
        <taxon>Planctomycetia</taxon>
        <taxon>Pirellulales</taxon>
        <taxon>Pirellulaceae</taxon>
        <taxon>Roseiconus</taxon>
    </lineage>
</organism>
<evidence type="ECO:0000256" key="3">
    <source>
        <dbReference type="ARBA" id="ARBA00022989"/>
    </source>
</evidence>
<dbReference type="EMBL" id="VWOX01000003">
    <property type="protein sequence ID" value="KAA5545390.1"/>
    <property type="molecule type" value="Genomic_DNA"/>
</dbReference>
<keyword evidence="3 6" id="KW-1133">Transmembrane helix</keyword>
<gene>
    <name evidence="8" type="ORF">FYK55_06990</name>
</gene>
<evidence type="ECO:0000256" key="2">
    <source>
        <dbReference type="ARBA" id="ARBA00022692"/>
    </source>
</evidence>
<evidence type="ECO:0000256" key="4">
    <source>
        <dbReference type="ARBA" id="ARBA00023136"/>
    </source>
</evidence>
<dbReference type="Pfam" id="PF07291">
    <property type="entry name" value="MauE"/>
    <property type="match status" value="1"/>
</dbReference>
<dbReference type="SUPFAM" id="SSF55008">
    <property type="entry name" value="HMA, heavy metal-associated domain"/>
    <property type="match status" value="1"/>
</dbReference>
<proteinExistence type="predicted"/>
<evidence type="ECO:0000313" key="9">
    <source>
        <dbReference type="Proteomes" id="UP000324479"/>
    </source>
</evidence>
<accession>A0A5M6DGH8</accession>
<feature type="transmembrane region" description="Helical" evidence="6">
    <location>
        <begin position="139"/>
        <end position="158"/>
    </location>
</feature>
<feature type="transmembrane region" description="Helical" evidence="6">
    <location>
        <begin position="113"/>
        <end position="133"/>
    </location>
</feature>
<evidence type="ECO:0000256" key="1">
    <source>
        <dbReference type="ARBA" id="ARBA00004141"/>
    </source>
</evidence>
<feature type="transmembrane region" description="Helical" evidence="6">
    <location>
        <begin position="202"/>
        <end position="223"/>
    </location>
</feature>
<evidence type="ECO:0000313" key="8">
    <source>
        <dbReference type="EMBL" id="KAA5545390.1"/>
    </source>
</evidence>
<evidence type="ECO:0000259" key="7">
    <source>
        <dbReference type="Pfam" id="PF07291"/>
    </source>
</evidence>
<comment type="subcellular location">
    <subcellularLocation>
        <location evidence="1">Membrane</location>
        <topology evidence="1">Multi-pass membrane protein</topology>
    </subcellularLocation>
</comment>
<evidence type="ECO:0000256" key="5">
    <source>
        <dbReference type="SAM" id="MobiDB-lite"/>
    </source>
</evidence>
<evidence type="ECO:0000256" key="6">
    <source>
        <dbReference type="SAM" id="Phobius"/>
    </source>
</evidence>
<dbReference type="RefSeq" id="WP_150075659.1">
    <property type="nucleotide sequence ID" value="NZ_VWOX01000003.1"/>
</dbReference>
<feature type="domain" description="Methylamine utilisation protein MauE" evidence="7">
    <location>
        <begin position="137"/>
        <end position="262"/>
    </location>
</feature>
<protein>
    <recommendedName>
        <fullName evidence="7">Methylamine utilisation protein MauE domain-containing protein</fullName>
    </recommendedName>
</protein>
<reference evidence="8 9" key="1">
    <citation type="submission" date="2019-08" db="EMBL/GenBank/DDBJ databases">
        <authorList>
            <person name="Dhanesh K."/>
            <person name="Kumar G."/>
            <person name="Sasikala C."/>
            <person name="Venkata Ramana C."/>
        </authorList>
    </citation>
    <scope>NUCLEOTIDE SEQUENCE [LARGE SCALE GENOMIC DNA]</scope>
    <source>
        <strain evidence="8 9">JC645</strain>
    </source>
</reference>